<keyword evidence="2 5" id="KW-0812">Transmembrane</keyword>
<dbReference type="Pfam" id="PF00027">
    <property type="entry name" value="cNMP_binding"/>
    <property type="match status" value="1"/>
</dbReference>
<dbReference type="InterPro" id="IPR000595">
    <property type="entry name" value="cNMP-bd_dom"/>
</dbReference>
<feature type="domain" description="Cyclic nucleotide-binding" evidence="6">
    <location>
        <begin position="616"/>
        <end position="718"/>
    </location>
</feature>
<dbReference type="PROSITE" id="PS50801">
    <property type="entry name" value="STAS"/>
    <property type="match status" value="1"/>
</dbReference>
<dbReference type="InterPro" id="IPR018490">
    <property type="entry name" value="cNMP-bd_dom_sf"/>
</dbReference>
<dbReference type="InterPro" id="IPR036513">
    <property type="entry name" value="STAS_dom_sf"/>
</dbReference>
<dbReference type="InterPro" id="IPR011547">
    <property type="entry name" value="SLC26A/SulP_dom"/>
</dbReference>
<evidence type="ECO:0000256" key="3">
    <source>
        <dbReference type="ARBA" id="ARBA00022989"/>
    </source>
</evidence>
<keyword evidence="9" id="KW-1185">Reference proteome</keyword>
<evidence type="ECO:0000256" key="4">
    <source>
        <dbReference type="ARBA" id="ARBA00023136"/>
    </source>
</evidence>
<dbReference type="SUPFAM" id="SSF52091">
    <property type="entry name" value="SpoIIaa-like"/>
    <property type="match status" value="1"/>
</dbReference>
<accession>A0ABQ0C9K1</accession>
<evidence type="ECO:0000259" key="7">
    <source>
        <dbReference type="PROSITE" id="PS50801"/>
    </source>
</evidence>
<evidence type="ECO:0000256" key="5">
    <source>
        <dbReference type="SAM" id="Phobius"/>
    </source>
</evidence>
<organism evidence="8 9">
    <name type="scientific">Candidatus Magnetaquiglobus chichijimensis</name>
    <dbReference type="NCBI Taxonomy" id="3141448"/>
    <lineage>
        <taxon>Bacteria</taxon>
        <taxon>Pseudomonadati</taxon>
        <taxon>Pseudomonadota</taxon>
        <taxon>Magnetococcia</taxon>
        <taxon>Magnetococcales</taxon>
        <taxon>Candidatus Magnetaquicoccaceae</taxon>
        <taxon>Candidatus Magnetaquiglobus</taxon>
    </lineage>
</organism>
<gene>
    <name evidence="8" type="ORF">SIID45300_01893</name>
</gene>
<dbReference type="SUPFAM" id="SSF51206">
    <property type="entry name" value="cAMP-binding domain-like"/>
    <property type="match status" value="1"/>
</dbReference>
<dbReference type="Gene3D" id="3.30.750.24">
    <property type="entry name" value="STAS domain"/>
    <property type="match status" value="1"/>
</dbReference>
<comment type="subcellular location">
    <subcellularLocation>
        <location evidence="1">Membrane</location>
        <topology evidence="1">Multi-pass membrane protein</topology>
    </subcellularLocation>
</comment>
<name>A0ABQ0C9K1_9PROT</name>
<dbReference type="PROSITE" id="PS50042">
    <property type="entry name" value="CNMP_BINDING_3"/>
    <property type="match status" value="1"/>
</dbReference>
<feature type="transmembrane region" description="Helical" evidence="5">
    <location>
        <begin position="414"/>
        <end position="445"/>
    </location>
</feature>
<feature type="transmembrane region" description="Helical" evidence="5">
    <location>
        <begin position="364"/>
        <end position="394"/>
    </location>
</feature>
<proteinExistence type="predicted"/>
<dbReference type="EMBL" id="BAAFGK010000004">
    <property type="protein sequence ID" value="GAB0057562.1"/>
    <property type="molecule type" value="Genomic_DNA"/>
</dbReference>
<evidence type="ECO:0000313" key="9">
    <source>
        <dbReference type="Proteomes" id="UP001628193"/>
    </source>
</evidence>
<dbReference type="Pfam" id="PF01740">
    <property type="entry name" value="STAS"/>
    <property type="match status" value="1"/>
</dbReference>
<dbReference type="InterPro" id="IPR014710">
    <property type="entry name" value="RmlC-like_jellyroll"/>
</dbReference>
<feature type="transmembrane region" description="Helical" evidence="5">
    <location>
        <begin position="117"/>
        <end position="137"/>
    </location>
</feature>
<feature type="transmembrane region" description="Helical" evidence="5">
    <location>
        <begin position="149"/>
        <end position="172"/>
    </location>
</feature>
<evidence type="ECO:0000259" key="6">
    <source>
        <dbReference type="PROSITE" id="PS50042"/>
    </source>
</evidence>
<dbReference type="PANTHER" id="PTHR43310">
    <property type="entry name" value="SULFATE TRANSPORTER YBAR-RELATED"/>
    <property type="match status" value="1"/>
</dbReference>
<protein>
    <submittedName>
        <fullName evidence="8">Uncharacterized protein</fullName>
    </submittedName>
</protein>
<keyword evidence="4 5" id="KW-0472">Membrane</keyword>
<evidence type="ECO:0000256" key="2">
    <source>
        <dbReference type="ARBA" id="ARBA00022692"/>
    </source>
</evidence>
<dbReference type="Pfam" id="PF00916">
    <property type="entry name" value="Sulfate_transp"/>
    <property type="match status" value="1"/>
</dbReference>
<dbReference type="SMART" id="SM00100">
    <property type="entry name" value="cNMP"/>
    <property type="match status" value="1"/>
</dbReference>
<dbReference type="RefSeq" id="WP_420905254.1">
    <property type="nucleotide sequence ID" value="NZ_BAAFGK010000004.1"/>
</dbReference>
<feature type="transmembrane region" description="Helical" evidence="5">
    <location>
        <begin position="34"/>
        <end position="57"/>
    </location>
</feature>
<comment type="caution">
    <text evidence="8">The sequence shown here is derived from an EMBL/GenBank/DDBJ whole genome shotgun (WGS) entry which is preliminary data.</text>
</comment>
<dbReference type="InterPro" id="IPR052706">
    <property type="entry name" value="Membrane-Transporter-like"/>
</dbReference>
<dbReference type="Proteomes" id="UP001628193">
    <property type="component" value="Unassembled WGS sequence"/>
</dbReference>
<feature type="domain" description="STAS" evidence="7">
    <location>
        <begin position="485"/>
        <end position="590"/>
    </location>
</feature>
<sequence>MNTQIMTEKMQTSLLPLIHNPLTRFKGWQIPGDVWGGVTSMMVALPSAVAFGVTIFGVIGPDFIPFGALAGIIGTFALGIVASTLGGTDRLITAPCAPAAALLSAFALTLVQQNTSPLTVVLMVTVMSILTGAFQVMIGMLKVGNLIKYIPYTVVSGYLTGVGITIIGSQIPKFFGVSSGLSWWKTILTPTSWDHRALAVGATTALVMAFGPKLTKAIPGTIMGILAGLLVYFGAAAFDSDLLVLENNKLVIGSLGSVGGGFLDSIMNRWSEIGDLRLSELAKLFGSALTLAALLSIDTLKTCVVLDQMTRSRHDSNRELVAQGVANMFSSAVGGVAGAGQMGSTLVNMVSGAQTRISGIVEGIAALVAALLLNSFISWIPVASLAGILIVVGVRMIDKEPLLFLKAKDTVFDFAVVAAVVMVALTVSLIAASAVGVLLSILLFVREQVGGAVVRNRYSIHEFPSRRVRSEEETMVLDQTGERAVVYELQGSLFFGTTYQFYSTLEPDLKKADYLILDLRRVTSMDVTAAHTLHVIQESLRERNATLIFSDVRSALPNGKNLREFLDQTGITTDPNALIFSGVESAIEWVENAILATDGHSGNGDQPPLSLGEIEVFKSHADDTLEDLRTCITERTVKAGGLIYKFGQAGNEIYFVRKGCVNVQSYLSDNRLHHLSTIGRGDFFGGLSFLDGKPRGNEALVVEDVELYVLSRENFMMLAERHKRLAINILTALTRTLTVRLRNADNKLRMLYD</sequence>
<evidence type="ECO:0000256" key="1">
    <source>
        <dbReference type="ARBA" id="ARBA00004141"/>
    </source>
</evidence>
<dbReference type="PANTHER" id="PTHR43310:SF1">
    <property type="entry name" value="SULFATE TRANSPORTER YBAR-RELATED"/>
    <property type="match status" value="1"/>
</dbReference>
<keyword evidence="3 5" id="KW-1133">Transmembrane helix</keyword>
<feature type="transmembrane region" description="Helical" evidence="5">
    <location>
        <begin position="92"/>
        <end position="111"/>
    </location>
</feature>
<dbReference type="CDD" id="cd07042">
    <property type="entry name" value="STAS_SulP_like_sulfate_transporter"/>
    <property type="match status" value="1"/>
</dbReference>
<evidence type="ECO:0000313" key="8">
    <source>
        <dbReference type="EMBL" id="GAB0057562.1"/>
    </source>
</evidence>
<dbReference type="InterPro" id="IPR002645">
    <property type="entry name" value="STAS_dom"/>
</dbReference>
<feature type="transmembrane region" description="Helical" evidence="5">
    <location>
        <begin position="63"/>
        <end position="85"/>
    </location>
</feature>
<feature type="transmembrane region" description="Helical" evidence="5">
    <location>
        <begin position="320"/>
        <end position="343"/>
    </location>
</feature>
<feature type="transmembrane region" description="Helical" evidence="5">
    <location>
        <begin position="217"/>
        <end position="238"/>
    </location>
</feature>
<reference evidence="8 9" key="1">
    <citation type="submission" date="2024-09" db="EMBL/GenBank/DDBJ databases">
        <title>Draft genome sequence of Candidatus Magnetaquicoccaceae bacterium FCR-1.</title>
        <authorList>
            <person name="Shimoshige H."/>
            <person name="Shimamura S."/>
            <person name="Taoka A."/>
            <person name="Kobayashi H."/>
            <person name="Maekawa T."/>
        </authorList>
    </citation>
    <scope>NUCLEOTIDE SEQUENCE [LARGE SCALE GENOMIC DNA]</scope>
    <source>
        <strain evidence="8 9">FCR-1</strain>
    </source>
</reference>
<dbReference type="CDD" id="cd00038">
    <property type="entry name" value="CAP_ED"/>
    <property type="match status" value="1"/>
</dbReference>
<dbReference type="Gene3D" id="2.60.120.10">
    <property type="entry name" value="Jelly Rolls"/>
    <property type="match status" value="1"/>
</dbReference>